<dbReference type="RefSeq" id="WP_204678264.1">
    <property type="nucleotide sequence ID" value="NZ_BSNR01000027.1"/>
</dbReference>
<feature type="transmembrane region" description="Helical" evidence="7">
    <location>
        <begin position="28"/>
        <end position="51"/>
    </location>
</feature>
<evidence type="ECO:0000313" key="9">
    <source>
        <dbReference type="Proteomes" id="UP001430149"/>
    </source>
</evidence>
<accession>A0ABS2JY25</accession>
<keyword evidence="6 7" id="KW-0472">Membrane</keyword>
<gene>
    <name evidence="8" type="ORF">ISP19_00235</name>
</gene>
<dbReference type="Pfam" id="PF04226">
    <property type="entry name" value="Transgly_assoc"/>
    <property type="match status" value="1"/>
</dbReference>
<comment type="subcellular location">
    <subcellularLocation>
        <location evidence="1">Cell membrane</location>
        <topology evidence="1">Multi-pass membrane protein</topology>
    </subcellularLocation>
</comment>
<dbReference type="PANTHER" id="PTHR33884:SF3">
    <property type="entry name" value="UPF0410 PROTEIN YMGE"/>
    <property type="match status" value="1"/>
</dbReference>
<keyword evidence="4 7" id="KW-0812">Transmembrane</keyword>
<feature type="transmembrane region" description="Helical" evidence="7">
    <location>
        <begin position="63"/>
        <end position="82"/>
    </location>
</feature>
<dbReference type="EMBL" id="JADIKE010000015">
    <property type="protein sequence ID" value="MBM7123789.1"/>
    <property type="molecule type" value="Genomic_DNA"/>
</dbReference>
<comment type="similarity">
    <text evidence="2">Belongs to the UPF0410 family.</text>
</comment>
<evidence type="ECO:0000256" key="7">
    <source>
        <dbReference type="SAM" id="Phobius"/>
    </source>
</evidence>
<evidence type="ECO:0000256" key="1">
    <source>
        <dbReference type="ARBA" id="ARBA00004651"/>
    </source>
</evidence>
<proteinExistence type="inferred from homology"/>
<evidence type="ECO:0000256" key="6">
    <source>
        <dbReference type="ARBA" id="ARBA00023136"/>
    </source>
</evidence>
<protein>
    <submittedName>
        <fullName evidence="8">GlsB/YeaQ/YmgE family stress response membrane protein</fullName>
    </submittedName>
</protein>
<dbReference type="InterPro" id="IPR007341">
    <property type="entry name" value="Transgly_assoc"/>
</dbReference>
<reference evidence="8" key="1">
    <citation type="submission" date="2020-10" db="EMBL/GenBank/DDBJ databases">
        <title>Phylogeny of dyella-like bacteria.</title>
        <authorList>
            <person name="Fu J."/>
        </authorList>
    </citation>
    <scope>NUCLEOTIDE SEQUENCE</scope>
    <source>
        <strain evidence="8">DHOC52</strain>
    </source>
</reference>
<dbReference type="PANTHER" id="PTHR33884">
    <property type="entry name" value="UPF0410 PROTEIN YMGE"/>
    <property type="match status" value="1"/>
</dbReference>
<evidence type="ECO:0000256" key="5">
    <source>
        <dbReference type="ARBA" id="ARBA00022989"/>
    </source>
</evidence>
<name>A0ABS2JY25_9GAMM</name>
<feature type="transmembrane region" description="Helical" evidence="7">
    <location>
        <begin position="5"/>
        <end position="22"/>
    </location>
</feature>
<evidence type="ECO:0000256" key="2">
    <source>
        <dbReference type="ARBA" id="ARBA00011006"/>
    </source>
</evidence>
<comment type="caution">
    <text evidence="8">The sequence shown here is derived from an EMBL/GenBank/DDBJ whole genome shotgun (WGS) entry which is preliminary data.</text>
</comment>
<sequence length="84" mass="9037">MFSLIWSIIVGFFVGLIARWIVPGAAHYGFIMTTIVGIVGSVIGGFIGTMFNKPAPGQKFHTAGFLMSIVGAVILLFVLKLIEH</sequence>
<keyword evidence="9" id="KW-1185">Reference proteome</keyword>
<evidence type="ECO:0000256" key="3">
    <source>
        <dbReference type="ARBA" id="ARBA00022475"/>
    </source>
</evidence>
<organism evidence="8 9">
    <name type="scientific">Dyella flava</name>
    <dbReference type="NCBI Taxonomy" id="1920170"/>
    <lineage>
        <taxon>Bacteria</taxon>
        <taxon>Pseudomonadati</taxon>
        <taxon>Pseudomonadota</taxon>
        <taxon>Gammaproteobacteria</taxon>
        <taxon>Lysobacterales</taxon>
        <taxon>Rhodanobacteraceae</taxon>
        <taxon>Dyella</taxon>
    </lineage>
</organism>
<keyword evidence="5 7" id="KW-1133">Transmembrane helix</keyword>
<keyword evidence="3" id="KW-1003">Cell membrane</keyword>
<dbReference type="Proteomes" id="UP001430149">
    <property type="component" value="Unassembled WGS sequence"/>
</dbReference>
<evidence type="ECO:0000256" key="4">
    <source>
        <dbReference type="ARBA" id="ARBA00022692"/>
    </source>
</evidence>
<evidence type="ECO:0000313" key="8">
    <source>
        <dbReference type="EMBL" id="MBM7123789.1"/>
    </source>
</evidence>